<gene>
    <name evidence="3" type="ORF">BST96_17045</name>
</gene>
<dbReference type="Pfam" id="PF03061">
    <property type="entry name" value="4HBT"/>
    <property type="match status" value="1"/>
</dbReference>
<reference evidence="3 4" key="1">
    <citation type="submission" date="2016-11" db="EMBL/GenBank/DDBJ databases">
        <title>Trade-off between light-utilization and light-protection in marine flavobacteria.</title>
        <authorList>
            <person name="Kumagai Y."/>
        </authorList>
    </citation>
    <scope>NUCLEOTIDE SEQUENCE [LARGE SCALE GENOMIC DNA]</scope>
    <source>
        <strain evidence="3 4">NBRC 107125</strain>
    </source>
</reference>
<dbReference type="EMBL" id="CP019343">
    <property type="protein sequence ID" value="ARN76468.1"/>
    <property type="molecule type" value="Genomic_DNA"/>
</dbReference>
<dbReference type="GO" id="GO:0061522">
    <property type="term" value="F:1,4-dihydroxy-2-naphthoyl-CoA thioesterase activity"/>
    <property type="evidence" value="ECO:0007669"/>
    <property type="project" value="TreeGrafter"/>
</dbReference>
<keyword evidence="4" id="KW-1185">Reference proteome</keyword>
<keyword evidence="1" id="KW-0378">Hydrolase</keyword>
<dbReference type="SUPFAM" id="SSF54637">
    <property type="entry name" value="Thioesterase/thiol ester dehydrase-isomerase"/>
    <property type="match status" value="1"/>
</dbReference>
<dbReference type="GO" id="GO:0005829">
    <property type="term" value="C:cytosol"/>
    <property type="evidence" value="ECO:0007669"/>
    <property type="project" value="TreeGrafter"/>
</dbReference>
<dbReference type="InterPro" id="IPR006683">
    <property type="entry name" value="Thioestr_dom"/>
</dbReference>
<evidence type="ECO:0000313" key="3">
    <source>
        <dbReference type="EMBL" id="ARN76468.1"/>
    </source>
</evidence>
<dbReference type="Proteomes" id="UP000193450">
    <property type="component" value="Chromosome"/>
</dbReference>
<evidence type="ECO:0000259" key="2">
    <source>
        <dbReference type="Pfam" id="PF03061"/>
    </source>
</evidence>
<dbReference type="NCBIfam" id="TIGR00369">
    <property type="entry name" value="unchar_dom_1"/>
    <property type="match status" value="1"/>
</dbReference>
<dbReference type="KEGG" id="osg:BST96_17045"/>
<dbReference type="AlphaFoldDB" id="A0A1X9NEK2"/>
<dbReference type="InterPro" id="IPR029069">
    <property type="entry name" value="HotDog_dom_sf"/>
</dbReference>
<dbReference type="OrthoDB" id="9813158at2"/>
<dbReference type="Gene3D" id="3.10.129.10">
    <property type="entry name" value="Hotdog Thioesterase"/>
    <property type="match status" value="1"/>
</dbReference>
<feature type="domain" description="Thioesterase" evidence="2">
    <location>
        <begin position="43"/>
        <end position="118"/>
    </location>
</feature>
<sequence>MQMIFDAIRHCKVLGITIDSVEGKQLTSKLPYSKKIVGNPATGVIHGGALTTLLDTTCGMSVPIALGEFRISPTLDLRIDYMSAAKPNLDIYGRAEVYRITKNVVFSKGIAYQDDEHQPIAHCVATFMLLPKDVADTDMVQHSIENLND</sequence>
<dbReference type="STRING" id="716816.BST96_17045"/>
<dbReference type="InterPro" id="IPR003736">
    <property type="entry name" value="PAAI_dom"/>
</dbReference>
<organism evidence="3 4">
    <name type="scientific">Oceanicoccus sagamiensis</name>
    <dbReference type="NCBI Taxonomy" id="716816"/>
    <lineage>
        <taxon>Bacteria</taxon>
        <taxon>Pseudomonadati</taxon>
        <taxon>Pseudomonadota</taxon>
        <taxon>Gammaproteobacteria</taxon>
        <taxon>Cellvibrionales</taxon>
        <taxon>Spongiibacteraceae</taxon>
        <taxon>Oceanicoccus</taxon>
    </lineage>
</organism>
<dbReference type="PANTHER" id="PTHR43240:SF7">
    <property type="entry name" value="BLR7284 PROTEIN"/>
    <property type="match status" value="1"/>
</dbReference>
<dbReference type="CDD" id="cd03443">
    <property type="entry name" value="PaaI_thioesterase"/>
    <property type="match status" value="1"/>
</dbReference>
<name>A0A1X9NEK2_9GAMM</name>
<accession>A0A1X9NEK2</accession>
<protein>
    <submittedName>
        <fullName evidence="3">Thioesterase</fullName>
    </submittedName>
</protein>
<dbReference type="PANTHER" id="PTHR43240">
    <property type="entry name" value="1,4-DIHYDROXY-2-NAPHTHOYL-COA THIOESTERASE 1"/>
    <property type="match status" value="1"/>
</dbReference>
<proteinExistence type="predicted"/>
<evidence type="ECO:0000313" key="4">
    <source>
        <dbReference type="Proteomes" id="UP000193450"/>
    </source>
</evidence>
<evidence type="ECO:0000256" key="1">
    <source>
        <dbReference type="ARBA" id="ARBA00022801"/>
    </source>
</evidence>